<proteinExistence type="predicted"/>
<keyword evidence="3" id="KW-1185">Reference proteome</keyword>
<comment type="caution">
    <text evidence="2">The sequence shown here is derived from an EMBL/GenBank/DDBJ whole genome shotgun (WGS) entry which is preliminary data.</text>
</comment>
<keyword evidence="1" id="KW-0812">Transmembrane</keyword>
<evidence type="ECO:0000313" key="3">
    <source>
        <dbReference type="Proteomes" id="UP000036513"/>
    </source>
</evidence>
<reference evidence="2 3" key="1">
    <citation type="journal article" date="2015" name="Genome Biol. Evol.">
        <title>Characterization of Three Mycobacterium spp. with Potential Use in Bioremediation by Genome Sequencing and Comparative Genomics.</title>
        <authorList>
            <person name="Das S."/>
            <person name="Pettersson B.M."/>
            <person name="Behra P.R."/>
            <person name="Ramesh M."/>
            <person name="Dasgupta S."/>
            <person name="Bhattacharya A."/>
            <person name="Kirsebom L.A."/>
        </authorList>
    </citation>
    <scope>NUCLEOTIDE SEQUENCE [LARGE SCALE GENOMIC DNA]</scope>
    <source>
        <strain evidence="2 3">DSM 43826</strain>
    </source>
</reference>
<keyword evidence="1" id="KW-1133">Transmembrane helix</keyword>
<gene>
    <name evidence="2" type="ORF">MCHLDSM_01102</name>
</gene>
<name>A0A0J6WIQ0_9MYCO</name>
<dbReference type="PATRIC" id="fig|37916.4.peg.981"/>
<evidence type="ECO:0000313" key="2">
    <source>
        <dbReference type="EMBL" id="KMO82479.1"/>
    </source>
</evidence>
<dbReference type="Proteomes" id="UP000036513">
    <property type="component" value="Unassembled WGS sequence"/>
</dbReference>
<feature type="transmembrane region" description="Helical" evidence="1">
    <location>
        <begin position="34"/>
        <end position="52"/>
    </location>
</feature>
<accession>A0A0J6WIQ0</accession>
<sequence>MTTCASYVAEAASLIEAAAVHCNDPDDRYRRAEGANFALSLALYLFGAAAFVEMVRVCSPLVPDDGFEPSPMPAFPGLLRSHSGLHDVAAMLTFASSYASMAEGMPGPPAEVLAAAQHVHALRAWSTPPAAGNAL</sequence>
<keyword evidence="1" id="KW-0472">Membrane</keyword>
<protein>
    <submittedName>
        <fullName evidence="2">Uncharacterized protein</fullName>
    </submittedName>
</protein>
<evidence type="ECO:0000256" key="1">
    <source>
        <dbReference type="SAM" id="Phobius"/>
    </source>
</evidence>
<organism evidence="2 3">
    <name type="scientific">Mycolicibacterium chlorophenolicum</name>
    <dbReference type="NCBI Taxonomy" id="37916"/>
    <lineage>
        <taxon>Bacteria</taxon>
        <taxon>Bacillati</taxon>
        <taxon>Actinomycetota</taxon>
        <taxon>Actinomycetes</taxon>
        <taxon>Mycobacteriales</taxon>
        <taxon>Mycobacteriaceae</taxon>
        <taxon>Mycolicibacterium</taxon>
    </lineage>
</organism>
<dbReference type="AlphaFoldDB" id="A0A0J6WIQ0"/>
<dbReference type="EMBL" id="JYNL01000009">
    <property type="protein sequence ID" value="KMO82479.1"/>
    <property type="molecule type" value="Genomic_DNA"/>
</dbReference>